<organism evidence="1 2">
    <name type="scientific">Bacteroides humanifaecis</name>
    <dbReference type="NCBI Taxonomy" id="2792859"/>
    <lineage>
        <taxon>Bacteria</taxon>
        <taxon>Pseudomonadati</taxon>
        <taxon>Bacteroidota</taxon>
        <taxon>Bacteroidia</taxon>
        <taxon>Bacteroidales</taxon>
        <taxon>Bacteroidaceae</taxon>
        <taxon>Bacteroides</taxon>
    </lineage>
</organism>
<comment type="caution">
    <text evidence="1">The sequence shown here is derived from an EMBL/GenBank/DDBJ whole genome shotgun (WGS) entry which is preliminary data.</text>
</comment>
<accession>A0ABV0HVP6</accession>
<dbReference type="Proteomes" id="UP001491715">
    <property type="component" value="Unassembled WGS sequence"/>
</dbReference>
<sequence length="86" mass="10016">MDTRKTGFRSDFALHYVVDYQWWNLKIHKLFLDSICLYNDFSLLNKRIAGFNDSLENVTGCSLTMGKVFSYIDYAVGRNHAWLGDV</sequence>
<gene>
    <name evidence="1" type="ORF">ABHZ06_08885</name>
</gene>
<evidence type="ECO:0000313" key="2">
    <source>
        <dbReference type="Proteomes" id="UP001491715"/>
    </source>
</evidence>
<keyword evidence="2" id="KW-1185">Reference proteome</keyword>
<dbReference type="RefSeq" id="WP_226791289.1">
    <property type="nucleotide sequence ID" value="NZ_CP085132.1"/>
</dbReference>
<name>A0ABV0HVP6_9BACE</name>
<dbReference type="EMBL" id="JBDQBE010000007">
    <property type="protein sequence ID" value="MEO4937983.1"/>
    <property type="molecule type" value="Genomic_DNA"/>
</dbReference>
<protein>
    <submittedName>
        <fullName evidence="1">Uncharacterized protein</fullName>
    </submittedName>
</protein>
<reference evidence="1 2" key="1">
    <citation type="submission" date="2024-05" db="EMBL/GenBank/DDBJ databases">
        <title>Human gut microbiome strain richness.</title>
        <authorList>
            <person name="Chen-Liaw A."/>
        </authorList>
    </citation>
    <scope>NUCLEOTIDE SEQUENCE [LARGE SCALE GENOMIC DNA]</scope>
    <source>
        <strain evidence="1 2">1001271st1_B1_1001271B_150615</strain>
    </source>
</reference>
<evidence type="ECO:0000313" key="1">
    <source>
        <dbReference type="EMBL" id="MEO4937983.1"/>
    </source>
</evidence>
<proteinExistence type="predicted"/>